<dbReference type="PRINTS" id="PR00035">
    <property type="entry name" value="HTHGNTR"/>
</dbReference>
<keyword evidence="2" id="KW-0238">DNA-binding</keyword>
<dbReference type="CDD" id="cd07377">
    <property type="entry name" value="WHTH_GntR"/>
    <property type="match status" value="1"/>
</dbReference>
<dbReference type="InterPro" id="IPR011711">
    <property type="entry name" value="GntR_C"/>
</dbReference>
<dbReference type="PROSITE" id="PS50949">
    <property type="entry name" value="HTH_GNTR"/>
    <property type="match status" value="1"/>
</dbReference>
<dbReference type="SMART" id="SM00345">
    <property type="entry name" value="HTH_GNTR"/>
    <property type="match status" value="1"/>
</dbReference>
<evidence type="ECO:0000256" key="2">
    <source>
        <dbReference type="ARBA" id="ARBA00023125"/>
    </source>
</evidence>
<keyword evidence="6" id="KW-1185">Reference proteome</keyword>
<dbReference type="Pfam" id="PF00392">
    <property type="entry name" value="GntR"/>
    <property type="match status" value="1"/>
</dbReference>
<dbReference type="InterPro" id="IPR000524">
    <property type="entry name" value="Tscrpt_reg_HTH_GntR"/>
</dbReference>
<name>A0ABP8YS37_9ACTN</name>
<dbReference type="Pfam" id="PF07729">
    <property type="entry name" value="FCD"/>
    <property type="match status" value="1"/>
</dbReference>
<keyword evidence="3" id="KW-0804">Transcription</keyword>
<dbReference type="SMART" id="SM00895">
    <property type="entry name" value="FCD"/>
    <property type="match status" value="1"/>
</dbReference>
<feature type="domain" description="HTH gntR-type" evidence="4">
    <location>
        <begin position="18"/>
        <end position="85"/>
    </location>
</feature>
<dbReference type="InterPro" id="IPR036388">
    <property type="entry name" value="WH-like_DNA-bd_sf"/>
</dbReference>
<dbReference type="Proteomes" id="UP001499882">
    <property type="component" value="Unassembled WGS sequence"/>
</dbReference>
<evidence type="ECO:0000256" key="1">
    <source>
        <dbReference type="ARBA" id="ARBA00023015"/>
    </source>
</evidence>
<dbReference type="InterPro" id="IPR036390">
    <property type="entry name" value="WH_DNA-bd_sf"/>
</dbReference>
<reference evidence="6" key="1">
    <citation type="journal article" date="2019" name="Int. J. Syst. Evol. Microbiol.">
        <title>The Global Catalogue of Microorganisms (GCM) 10K type strain sequencing project: providing services to taxonomists for standard genome sequencing and annotation.</title>
        <authorList>
            <consortium name="The Broad Institute Genomics Platform"/>
            <consortium name="The Broad Institute Genome Sequencing Center for Infectious Disease"/>
            <person name="Wu L."/>
            <person name="Ma J."/>
        </authorList>
    </citation>
    <scope>NUCLEOTIDE SEQUENCE [LARGE SCALE GENOMIC DNA]</scope>
    <source>
        <strain evidence="6">JCM 18532</strain>
    </source>
</reference>
<evidence type="ECO:0000256" key="3">
    <source>
        <dbReference type="ARBA" id="ARBA00023163"/>
    </source>
</evidence>
<proteinExistence type="predicted"/>
<dbReference type="PANTHER" id="PTHR43537:SF49">
    <property type="entry name" value="TRANSCRIPTIONAL REGULATORY PROTEIN"/>
    <property type="match status" value="1"/>
</dbReference>
<protein>
    <submittedName>
        <fullName evidence="5">GntR family transcriptional regulator</fullName>
    </submittedName>
</protein>
<dbReference type="InterPro" id="IPR008920">
    <property type="entry name" value="TF_FadR/GntR_C"/>
</dbReference>
<keyword evidence="1" id="KW-0805">Transcription regulation</keyword>
<comment type="caution">
    <text evidence="5">The sequence shown here is derived from an EMBL/GenBank/DDBJ whole genome shotgun (WGS) entry which is preliminary data.</text>
</comment>
<dbReference type="PANTHER" id="PTHR43537">
    <property type="entry name" value="TRANSCRIPTIONAL REGULATOR, GNTR FAMILY"/>
    <property type="match status" value="1"/>
</dbReference>
<dbReference type="EMBL" id="BAABKN010000014">
    <property type="protein sequence ID" value="GAA4738172.1"/>
    <property type="molecule type" value="Genomic_DNA"/>
</dbReference>
<dbReference type="Gene3D" id="1.20.120.530">
    <property type="entry name" value="GntR ligand-binding domain-like"/>
    <property type="match status" value="1"/>
</dbReference>
<dbReference type="RefSeq" id="WP_345526902.1">
    <property type="nucleotide sequence ID" value="NZ_BAABKN010000014.1"/>
</dbReference>
<dbReference type="SUPFAM" id="SSF46785">
    <property type="entry name" value="Winged helix' DNA-binding domain"/>
    <property type="match status" value="1"/>
</dbReference>
<dbReference type="SUPFAM" id="SSF48008">
    <property type="entry name" value="GntR ligand-binding domain-like"/>
    <property type="match status" value="1"/>
</dbReference>
<gene>
    <name evidence="5" type="ORF">GCM10023350_22850</name>
</gene>
<sequence>MTSDLSGVELGDTFSSRRTSADVVADALRTAIRTGALPEGAVLNQGTLAERFSISRQPVREAMRQLMAEGLIETRAHHGSVVRRLPVERLAEIYEHRALLEGAMIGRATGRIPAETIADLRVENAAMKAVVDVDVWLTRNREFHRRLVEPAGDETGLELVDLLQTRAERYDRMWSGLDTLHQPGPARDEYDEILDAIESGDGTRAGALLAEHIRAAGRRLVEIGTRLAAAGPPAH</sequence>
<evidence type="ECO:0000259" key="4">
    <source>
        <dbReference type="PROSITE" id="PS50949"/>
    </source>
</evidence>
<evidence type="ECO:0000313" key="5">
    <source>
        <dbReference type="EMBL" id="GAA4738172.1"/>
    </source>
</evidence>
<organism evidence="5 6">
    <name type="scientific">Nocardioides endophyticus</name>
    <dbReference type="NCBI Taxonomy" id="1353775"/>
    <lineage>
        <taxon>Bacteria</taxon>
        <taxon>Bacillati</taxon>
        <taxon>Actinomycetota</taxon>
        <taxon>Actinomycetes</taxon>
        <taxon>Propionibacteriales</taxon>
        <taxon>Nocardioidaceae</taxon>
        <taxon>Nocardioides</taxon>
    </lineage>
</organism>
<accession>A0ABP8YS37</accession>
<evidence type="ECO:0000313" key="6">
    <source>
        <dbReference type="Proteomes" id="UP001499882"/>
    </source>
</evidence>
<dbReference type="Gene3D" id="1.10.10.10">
    <property type="entry name" value="Winged helix-like DNA-binding domain superfamily/Winged helix DNA-binding domain"/>
    <property type="match status" value="1"/>
</dbReference>